<dbReference type="InterPro" id="IPR001017">
    <property type="entry name" value="DH_E1"/>
</dbReference>
<reference evidence="7 8" key="1">
    <citation type="journal article" date="2020" name="Mol. Plant">
        <title>The Chromosome-Based Rubber Tree Genome Provides New Insights into Spurge Genome Evolution and Rubber Biosynthesis.</title>
        <authorList>
            <person name="Liu J."/>
            <person name="Shi C."/>
            <person name="Shi C.C."/>
            <person name="Li W."/>
            <person name="Zhang Q.J."/>
            <person name="Zhang Y."/>
            <person name="Li K."/>
            <person name="Lu H.F."/>
            <person name="Shi C."/>
            <person name="Zhu S.T."/>
            <person name="Xiao Z.Y."/>
            <person name="Nan H."/>
            <person name="Yue Y."/>
            <person name="Zhu X.G."/>
            <person name="Wu Y."/>
            <person name="Hong X.N."/>
            <person name="Fan G.Y."/>
            <person name="Tong Y."/>
            <person name="Zhang D."/>
            <person name="Mao C.L."/>
            <person name="Liu Y.L."/>
            <person name="Hao S.J."/>
            <person name="Liu W.Q."/>
            <person name="Lv M.Q."/>
            <person name="Zhang H.B."/>
            <person name="Liu Y."/>
            <person name="Hu-Tang G.R."/>
            <person name="Wang J.P."/>
            <person name="Wang J.H."/>
            <person name="Sun Y.H."/>
            <person name="Ni S.B."/>
            <person name="Chen W.B."/>
            <person name="Zhang X.C."/>
            <person name="Jiao Y.N."/>
            <person name="Eichler E.E."/>
            <person name="Li G.H."/>
            <person name="Liu X."/>
            <person name="Gao L.Z."/>
        </authorList>
    </citation>
    <scope>NUCLEOTIDE SEQUENCE [LARGE SCALE GENOMIC DNA]</scope>
    <source>
        <strain evidence="8">cv. GT1</strain>
        <tissue evidence="7">Leaf</tissue>
    </source>
</reference>
<evidence type="ECO:0000259" key="6">
    <source>
        <dbReference type="PROSITE" id="PS51005"/>
    </source>
</evidence>
<evidence type="ECO:0000313" key="7">
    <source>
        <dbReference type="EMBL" id="KAF2284445.1"/>
    </source>
</evidence>
<protein>
    <recommendedName>
        <fullName evidence="6">NAC domain-containing protein</fullName>
    </recommendedName>
</protein>
<comment type="caution">
    <text evidence="7">The sequence shown here is derived from an EMBL/GenBank/DDBJ whole genome shotgun (WGS) entry which is preliminary data.</text>
</comment>
<dbReference type="GO" id="GO:0009083">
    <property type="term" value="P:branched-chain amino acid catabolic process"/>
    <property type="evidence" value="ECO:0007669"/>
    <property type="project" value="TreeGrafter"/>
</dbReference>
<dbReference type="InterPro" id="IPR003441">
    <property type="entry name" value="NAC-dom"/>
</dbReference>
<keyword evidence="4" id="KW-0804">Transcription</keyword>
<dbReference type="PANTHER" id="PTHR43380:SF11">
    <property type="entry name" value="2-OXOISOVALERATE DEHYDROGENASE SUBUNIT ALPHA 2, MITOCHONDRIAL"/>
    <property type="match status" value="1"/>
</dbReference>
<keyword evidence="5" id="KW-0539">Nucleus</keyword>
<dbReference type="SUPFAM" id="SSF101941">
    <property type="entry name" value="NAC domain"/>
    <property type="match status" value="1"/>
</dbReference>
<evidence type="ECO:0000256" key="3">
    <source>
        <dbReference type="ARBA" id="ARBA00023125"/>
    </source>
</evidence>
<dbReference type="PROSITE" id="PS51005">
    <property type="entry name" value="NAC"/>
    <property type="match status" value="1"/>
</dbReference>
<keyword evidence="1" id="KW-0560">Oxidoreductase</keyword>
<dbReference type="GO" id="GO:0003677">
    <property type="term" value="F:DNA binding"/>
    <property type="evidence" value="ECO:0007669"/>
    <property type="project" value="UniProtKB-KW"/>
</dbReference>
<sequence>MGDHSSLKLPPGFRFCPTDQELVLHFLYAKLPCCLLMKIIPDLHHLHPLDPWNLHGKALSSGNQWYFFAHMMEFESQQQVTENGLWKQLDVQQPIFSDSGNKIGIKNYLVYYIGQHPAAIETNWMMHQYHLCNSSSPKRIRKSDYHKWVLCRVYQSTENCCQSFNCTDECGNDEDDDDGTELSCLDEMFLSLEDDLDDISRDHNVAFLCHMMDKLHVQACLQVILQGSLWNILSKILYRFWISLEERLHSLLKMKFLSESLKERIPCYRVLDDNGQLIEDSNFVGVSSEIARKIYSDMVTLQTMDTIFYEAQRQGRISFYVTAIGEEAINIASAAALTIDDLSSLSIESQEFFYGVVSPFKNLRTNVLVTEFTASPCSRCGIFSKDGKDSCVVTYFGDGGSSEGDFHAALNFAAVMEAPVIFICRNNGWAISTPILDQFRSDGVVVRGQAYGVRSIRVDGNDALAMYSAVYTARQMAISEHRPILVEALTYRVGHHTTSDDSTKYRSVDEIERWRLARDPVARFQKWIENNGWWSSEAESELRSSVRKQLLNAIQVAERVEKPPVADIFSDVYDIPPSNLFEQEKWLREAIKRHPQDYPSVFPL</sequence>
<gene>
    <name evidence="7" type="ORF">GH714_021905</name>
</gene>
<dbReference type="InterPro" id="IPR050771">
    <property type="entry name" value="Alpha-ketoacid_DH_E1_comp"/>
</dbReference>
<dbReference type="Gene3D" id="3.40.50.970">
    <property type="match status" value="1"/>
</dbReference>
<dbReference type="GO" id="GO:0006355">
    <property type="term" value="P:regulation of DNA-templated transcription"/>
    <property type="evidence" value="ECO:0007669"/>
    <property type="project" value="InterPro"/>
</dbReference>
<dbReference type="Proteomes" id="UP000467840">
    <property type="component" value="Chromosome 12"/>
</dbReference>
<dbReference type="InterPro" id="IPR029061">
    <property type="entry name" value="THDP-binding"/>
</dbReference>
<name>A0A6A6K7U0_HEVBR</name>
<dbReference type="SUPFAM" id="SSF52518">
    <property type="entry name" value="Thiamin diphosphate-binding fold (THDP-binding)"/>
    <property type="match status" value="1"/>
</dbReference>
<dbReference type="Gene3D" id="2.170.150.80">
    <property type="entry name" value="NAC domain"/>
    <property type="match status" value="1"/>
</dbReference>
<dbReference type="Pfam" id="PF02365">
    <property type="entry name" value="NAM"/>
    <property type="match status" value="1"/>
</dbReference>
<accession>A0A6A6K7U0</accession>
<keyword evidence="8" id="KW-1185">Reference proteome</keyword>
<proteinExistence type="predicted"/>
<dbReference type="CDD" id="cd02000">
    <property type="entry name" value="TPP_E1_PDC_ADC_BCADC"/>
    <property type="match status" value="1"/>
</dbReference>
<feature type="domain" description="NAC" evidence="6">
    <location>
        <begin position="9"/>
        <end position="156"/>
    </location>
</feature>
<organism evidence="7 8">
    <name type="scientific">Hevea brasiliensis</name>
    <name type="common">Para rubber tree</name>
    <name type="synonym">Siphonia brasiliensis</name>
    <dbReference type="NCBI Taxonomy" id="3981"/>
    <lineage>
        <taxon>Eukaryota</taxon>
        <taxon>Viridiplantae</taxon>
        <taxon>Streptophyta</taxon>
        <taxon>Embryophyta</taxon>
        <taxon>Tracheophyta</taxon>
        <taxon>Spermatophyta</taxon>
        <taxon>Magnoliopsida</taxon>
        <taxon>eudicotyledons</taxon>
        <taxon>Gunneridae</taxon>
        <taxon>Pentapetalae</taxon>
        <taxon>rosids</taxon>
        <taxon>fabids</taxon>
        <taxon>Malpighiales</taxon>
        <taxon>Euphorbiaceae</taxon>
        <taxon>Crotonoideae</taxon>
        <taxon>Micrandreae</taxon>
        <taxon>Hevea</taxon>
    </lineage>
</organism>
<dbReference type="EMBL" id="JAAGAX010000018">
    <property type="protein sequence ID" value="KAF2284445.1"/>
    <property type="molecule type" value="Genomic_DNA"/>
</dbReference>
<keyword evidence="2" id="KW-0805">Transcription regulation</keyword>
<evidence type="ECO:0000256" key="2">
    <source>
        <dbReference type="ARBA" id="ARBA00023015"/>
    </source>
</evidence>
<dbReference type="PANTHER" id="PTHR43380">
    <property type="entry name" value="2-OXOISOVALERATE DEHYDROGENASE SUBUNIT ALPHA, MITOCHONDRIAL"/>
    <property type="match status" value="1"/>
</dbReference>
<keyword evidence="3" id="KW-0238">DNA-binding</keyword>
<dbReference type="Pfam" id="PF00676">
    <property type="entry name" value="E1_dh"/>
    <property type="match status" value="1"/>
</dbReference>
<dbReference type="AlphaFoldDB" id="A0A6A6K7U0"/>
<dbReference type="InterPro" id="IPR036093">
    <property type="entry name" value="NAC_dom_sf"/>
</dbReference>
<evidence type="ECO:0000256" key="4">
    <source>
        <dbReference type="ARBA" id="ARBA00023163"/>
    </source>
</evidence>
<evidence type="ECO:0000313" key="8">
    <source>
        <dbReference type="Proteomes" id="UP000467840"/>
    </source>
</evidence>
<evidence type="ECO:0000256" key="5">
    <source>
        <dbReference type="ARBA" id="ARBA00023242"/>
    </source>
</evidence>
<dbReference type="GO" id="GO:0016624">
    <property type="term" value="F:oxidoreductase activity, acting on the aldehyde or oxo group of donors, disulfide as acceptor"/>
    <property type="evidence" value="ECO:0007669"/>
    <property type="project" value="InterPro"/>
</dbReference>
<evidence type="ECO:0000256" key="1">
    <source>
        <dbReference type="ARBA" id="ARBA00023002"/>
    </source>
</evidence>